<name>A0A511XCL6_9PROT</name>
<feature type="domain" description="ABC transmembrane type-1" evidence="10">
    <location>
        <begin position="87"/>
        <end position="276"/>
    </location>
</feature>
<gene>
    <name evidence="11" type="ORF">ANI02nite_25880</name>
</gene>
<dbReference type="PANTHER" id="PTHR43386">
    <property type="entry name" value="OLIGOPEPTIDE TRANSPORT SYSTEM PERMEASE PROTEIN APPC"/>
    <property type="match status" value="1"/>
</dbReference>
<comment type="similarity">
    <text evidence="9">Belongs to the binding-protein-dependent transport system permease family.</text>
</comment>
<dbReference type="InterPro" id="IPR000515">
    <property type="entry name" value="MetI-like"/>
</dbReference>
<dbReference type="AlphaFoldDB" id="A0A511XCL6"/>
<keyword evidence="3" id="KW-1003">Cell membrane</keyword>
<feature type="transmembrane region" description="Helical" evidence="9">
    <location>
        <begin position="27"/>
        <end position="48"/>
    </location>
</feature>
<evidence type="ECO:0000256" key="3">
    <source>
        <dbReference type="ARBA" id="ARBA00022475"/>
    </source>
</evidence>
<dbReference type="PANTHER" id="PTHR43386:SF1">
    <property type="entry name" value="D,D-DIPEPTIDE TRANSPORT SYSTEM PERMEASE PROTEIN DDPC-RELATED"/>
    <property type="match status" value="1"/>
</dbReference>
<dbReference type="Gene3D" id="1.10.3720.10">
    <property type="entry name" value="MetI-like"/>
    <property type="match status" value="1"/>
</dbReference>
<evidence type="ECO:0000259" key="10">
    <source>
        <dbReference type="PROSITE" id="PS50928"/>
    </source>
</evidence>
<dbReference type="PROSITE" id="PS50928">
    <property type="entry name" value="ABC_TM1"/>
    <property type="match status" value="1"/>
</dbReference>
<keyword evidence="6" id="KW-0653">Protein transport</keyword>
<dbReference type="GO" id="GO:0005886">
    <property type="term" value="C:plasma membrane"/>
    <property type="evidence" value="ECO:0007669"/>
    <property type="project" value="UniProtKB-SubCell"/>
</dbReference>
<keyword evidence="4 9" id="KW-0812">Transmembrane</keyword>
<comment type="subcellular location">
    <subcellularLocation>
        <location evidence="1 9">Cell membrane</location>
        <topology evidence="1 9">Multi-pass membrane protein</topology>
    </subcellularLocation>
</comment>
<evidence type="ECO:0000256" key="5">
    <source>
        <dbReference type="ARBA" id="ARBA00022856"/>
    </source>
</evidence>
<comment type="caution">
    <text evidence="11">The sequence shown here is derived from an EMBL/GenBank/DDBJ whole genome shotgun (WGS) entry which is preliminary data.</text>
</comment>
<dbReference type="Pfam" id="PF00528">
    <property type="entry name" value="BPD_transp_1"/>
    <property type="match status" value="1"/>
</dbReference>
<dbReference type="GO" id="GO:0055085">
    <property type="term" value="P:transmembrane transport"/>
    <property type="evidence" value="ECO:0007669"/>
    <property type="project" value="InterPro"/>
</dbReference>
<feature type="transmembrane region" description="Helical" evidence="9">
    <location>
        <begin position="150"/>
        <end position="168"/>
    </location>
</feature>
<evidence type="ECO:0000256" key="8">
    <source>
        <dbReference type="ARBA" id="ARBA00023136"/>
    </source>
</evidence>
<evidence type="ECO:0000256" key="1">
    <source>
        <dbReference type="ARBA" id="ARBA00004651"/>
    </source>
</evidence>
<dbReference type="EMBL" id="BJYF01000020">
    <property type="protein sequence ID" value="GEN60704.1"/>
    <property type="molecule type" value="Genomic_DNA"/>
</dbReference>
<dbReference type="CDD" id="cd06261">
    <property type="entry name" value="TM_PBP2"/>
    <property type="match status" value="1"/>
</dbReference>
<dbReference type="SUPFAM" id="SSF161098">
    <property type="entry name" value="MetI-like"/>
    <property type="match status" value="1"/>
</dbReference>
<evidence type="ECO:0000313" key="12">
    <source>
        <dbReference type="Proteomes" id="UP000321635"/>
    </source>
</evidence>
<organism evidence="11 12">
    <name type="scientific">Acetobacter nitrogenifigens DSM 23921 = NBRC 105050</name>
    <dbReference type="NCBI Taxonomy" id="1120919"/>
    <lineage>
        <taxon>Bacteria</taxon>
        <taxon>Pseudomonadati</taxon>
        <taxon>Pseudomonadota</taxon>
        <taxon>Alphaproteobacteria</taxon>
        <taxon>Acetobacterales</taxon>
        <taxon>Acetobacteraceae</taxon>
        <taxon>Acetobacter</taxon>
    </lineage>
</organism>
<proteinExistence type="inferred from homology"/>
<protein>
    <submittedName>
        <fullName evidence="11">Glutathione ABC transporter permease GsiD</fullName>
    </submittedName>
</protein>
<dbReference type="GO" id="GO:0015833">
    <property type="term" value="P:peptide transport"/>
    <property type="evidence" value="ECO:0007669"/>
    <property type="project" value="UniProtKB-KW"/>
</dbReference>
<keyword evidence="7 9" id="KW-1133">Transmembrane helix</keyword>
<keyword evidence="5" id="KW-0571">Peptide transport</keyword>
<keyword evidence="12" id="KW-1185">Reference proteome</keyword>
<keyword evidence="2 9" id="KW-0813">Transport</keyword>
<evidence type="ECO:0000256" key="9">
    <source>
        <dbReference type="RuleBase" id="RU363032"/>
    </source>
</evidence>
<dbReference type="Proteomes" id="UP000321635">
    <property type="component" value="Unassembled WGS sequence"/>
</dbReference>
<reference evidence="11 12" key="1">
    <citation type="submission" date="2019-07" db="EMBL/GenBank/DDBJ databases">
        <title>Whole genome shotgun sequence of Acetobacter nitrogenifigens NBRC 105050.</title>
        <authorList>
            <person name="Hosoyama A."/>
            <person name="Uohara A."/>
            <person name="Ohji S."/>
            <person name="Ichikawa N."/>
        </authorList>
    </citation>
    <scope>NUCLEOTIDE SEQUENCE [LARGE SCALE GENOMIC DNA]</scope>
    <source>
        <strain evidence="11 12">NBRC 105050</strain>
    </source>
</reference>
<dbReference type="STRING" id="1120919.GCA_000429165_02693"/>
<accession>A0A511XCL6</accession>
<evidence type="ECO:0000256" key="6">
    <source>
        <dbReference type="ARBA" id="ARBA00022927"/>
    </source>
</evidence>
<dbReference type="InterPro" id="IPR035906">
    <property type="entry name" value="MetI-like_sf"/>
</dbReference>
<evidence type="ECO:0000256" key="4">
    <source>
        <dbReference type="ARBA" id="ARBA00022692"/>
    </source>
</evidence>
<dbReference type="RefSeq" id="WP_035376613.1">
    <property type="nucleotide sequence ID" value="NZ_AUBI01000011.1"/>
</dbReference>
<keyword evidence="8 9" id="KW-0472">Membrane</keyword>
<evidence type="ECO:0000256" key="7">
    <source>
        <dbReference type="ARBA" id="ARBA00022989"/>
    </source>
</evidence>
<feature type="transmembrane region" description="Helical" evidence="9">
    <location>
        <begin position="208"/>
        <end position="233"/>
    </location>
</feature>
<feature type="transmembrane region" description="Helical" evidence="9">
    <location>
        <begin position="121"/>
        <end position="143"/>
    </location>
</feature>
<evidence type="ECO:0000256" key="2">
    <source>
        <dbReference type="ARBA" id="ARBA00022448"/>
    </source>
</evidence>
<evidence type="ECO:0000313" key="11">
    <source>
        <dbReference type="EMBL" id="GEN60704.1"/>
    </source>
</evidence>
<feature type="transmembrane region" description="Helical" evidence="9">
    <location>
        <begin position="253"/>
        <end position="275"/>
    </location>
</feature>
<dbReference type="InterPro" id="IPR050366">
    <property type="entry name" value="BP-dependent_transpt_permease"/>
</dbReference>
<feature type="transmembrane region" description="Helical" evidence="9">
    <location>
        <begin position="91"/>
        <end position="115"/>
    </location>
</feature>
<dbReference type="GO" id="GO:0015031">
    <property type="term" value="P:protein transport"/>
    <property type="evidence" value="ECO:0007669"/>
    <property type="project" value="UniProtKB-KW"/>
</dbReference>
<sequence length="289" mass="30298">MITMGIQRLARLLRRFPALPGAKEPELLIGAVLCGVAALAALFGPMLLGGDPAVQDLFHVLQPPSWSHPCGTDAFGRDILLRLVYGLRLTIMEIVVSLVVAAGVGVPVGLCAGMAPAWLDSAIMTVSDVVFAFPGLILALLVVSLMGPGLFHALLAIAAFSIPVYIRLARNLTVSLRHSVWVEALQVLGASRARILFLHILPNAATPLLVQATLSSGTVVLSAASLSFLGLGAQPPLPEWGTMMSDGRNALGAAFWPCLFPGLAIAAAVIGLNCLGDGLRDRFDSSSRR</sequence>